<dbReference type="Gene3D" id="2.60.120.260">
    <property type="entry name" value="Galactose-binding domain-like"/>
    <property type="match status" value="1"/>
</dbReference>
<dbReference type="Pfam" id="PF17132">
    <property type="entry name" value="Glyco_hydro_106"/>
    <property type="match status" value="2"/>
</dbReference>
<dbReference type="GO" id="GO:0004553">
    <property type="term" value="F:hydrolase activity, hydrolyzing O-glycosyl compounds"/>
    <property type="evidence" value="ECO:0007669"/>
    <property type="project" value="UniProtKB-ARBA"/>
</dbReference>
<dbReference type="NCBIfam" id="NF045579">
    <property type="entry name" value="rhamnoside_JR"/>
    <property type="match status" value="1"/>
</dbReference>
<protein>
    <recommendedName>
        <fullName evidence="3">Beta-mannosidase-like galactose-binding domain-containing protein</fullName>
    </recommendedName>
</protein>
<sequence>MKAFFSLFPVFVILTAVGLLSNTNLPPTGKLADYESLKAGFKDPRGTARPKVYWWWLNGHTDTTLLKEELRSIKKAGLGGVDIFEIGFRPDGLVPAGPKFMGDSSLNTIVCAIREATRLNLEVGLNLASSWNAGGSWVTPEYAAKSLYVSKLKLSQPGRQTIKVPFPDIPKKDSRGELYIPLGPDGKPVYQKEVAVLAIPAQKTGGHLDTARIVDVSRFFNSKTETLTWEVPPGTWEIQRYVCSNSGDPLLLPSPNSKGPIIDHFDSTATRMHFMYFINRLRPVLGDFRKTALKNLYLASFEAKNALWTPSLADEFRKINGYDLAKFLPYIFDKQAFDSTTTNRFRQDLNLTISELMINNHYRKGKEIANAYGLNLISESGGPGPPLHNVPVEAIKALGSLDVPRGEFWINHERLDETKDSVDLLMLVKEIAAASHLYQRKITELEAFTSFQNWQEGPGDMRPVGDRAFCEGMSRAVIHGFTHNPTREGYPGNVYAAGTHFNVKTTWWPKVKPFSDYLARVSYLLQETNFTADVLYYYGNKVPNFGTPKNARFAVGSGYDYEIINTEKLLNDLRVQDGLLTLPYGAQFKVLVLDEIVGDDPAVLRKVEELAQAGAVITGTKPEGTWGDSRQVADRLWAGAGNFSKNEVKKGKVFTTPALQILQKMGVKPDFDYPDKGSTRLDYMKKSQPVLDFIHHRKEDLDFYFVRNTQDKALSRLCSFRQQGKVPELWDAQTGEVIPIGVYEQEGELIKVPLTFTPHGSYFVVFSKADRPSPHIREVTSASPHPPLFSYTSRGLEFLAEGTYVLKGTSKTRTVENKIEVEPIGGSWEVHFTKGWGAPEKATFPELTSWAASSDKGIAHYSGTGTYTKDFTYTPSAPSSGRVYLDLGEVGKVAEVWLNGKSLGITWTAPYRYDVTDVIRPGANALKVEVVNTWANRIIGDIRDKENYTRTNLKVRASRELLWSEAPLLESGLLGPVTIRTVKPIEL</sequence>
<dbReference type="InterPro" id="IPR054593">
    <property type="entry name" value="Beta-mannosidase-like_N2"/>
</dbReference>
<dbReference type="InterPro" id="IPR008979">
    <property type="entry name" value="Galactose-bd-like_sf"/>
</dbReference>
<name>A0A7C9BQR3_9BACT</name>
<dbReference type="SUPFAM" id="SSF49785">
    <property type="entry name" value="Galactose-binding domain-like"/>
    <property type="match status" value="1"/>
</dbReference>
<organism evidence="4 5">
    <name type="scientific">Salmonirosea aquatica</name>
    <dbReference type="NCBI Taxonomy" id="2654236"/>
    <lineage>
        <taxon>Bacteria</taxon>
        <taxon>Pseudomonadati</taxon>
        <taxon>Bacteroidota</taxon>
        <taxon>Cytophagia</taxon>
        <taxon>Cytophagales</taxon>
        <taxon>Spirosomataceae</taxon>
        <taxon>Salmonirosea</taxon>
    </lineage>
</organism>
<proteinExistence type="predicted"/>
<keyword evidence="1" id="KW-0732">Signal</keyword>
<keyword evidence="2" id="KW-0378">Hydrolase</keyword>
<dbReference type="PANTHER" id="PTHR43817">
    <property type="entry name" value="GLYCOSYL HYDROLASE"/>
    <property type="match status" value="1"/>
</dbReference>
<dbReference type="Proteomes" id="UP000479293">
    <property type="component" value="Unassembled WGS sequence"/>
</dbReference>
<evidence type="ECO:0000313" key="4">
    <source>
        <dbReference type="EMBL" id="MPR33939.1"/>
    </source>
</evidence>
<comment type="caution">
    <text evidence="4">The sequence shown here is derived from an EMBL/GenBank/DDBJ whole genome shotgun (WGS) entry which is preliminary data.</text>
</comment>
<dbReference type="EMBL" id="WHLY01000002">
    <property type="protein sequence ID" value="MPR33939.1"/>
    <property type="molecule type" value="Genomic_DNA"/>
</dbReference>
<evidence type="ECO:0000313" key="5">
    <source>
        <dbReference type="Proteomes" id="UP000479293"/>
    </source>
</evidence>
<dbReference type="Pfam" id="PF22666">
    <property type="entry name" value="Glyco_hydro_2_N2"/>
    <property type="match status" value="1"/>
</dbReference>
<dbReference type="RefSeq" id="WP_152759725.1">
    <property type="nucleotide sequence ID" value="NZ_WHLY01000002.1"/>
</dbReference>
<accession>A0A7C9BQR3</accession>
<gene>
    <name evidence="4" type="ORF">GBK04_11295</name>
</gene>
<evidence type="ECO:0000259" key="3">
    <source>
        <dbReference type="Pfam" id="PF22666"/>
    </source>
</evidence>
<keyword evidence="5" id="KW-1185">Reference proteome</keyword>
<reference evidence="4 5" key="1">
    <citation type="submission" date="2019-10" db="EMBL/GenBank/DDBJ databases">
        <title>Draft Genome Sequence of Cytophagaceae sp. SJW1-29.</title>
        <authorList>
            <person name="Choi A."/>
        </authorList>
    </citation>
    <scope>NUCLEOTIDE SEQUENCE [LARGE SCALE GENOMIC DNA]</scope>
    <source>
        <strain evidence="4 5">SJW1-29</strain>
    </source>
</reference>
<evidence type="ECO:0000256" key="2">
    <source>
        <dbReference type="ARBA" id="ARBA00022801"/>
    </source>
</evidence>
<dbReference type="PANTHER" id="PTHR43817:SF1">
    <property type="entry name" value="HYDROLASE, FAMILY 43, PUTATIVE (AFU_ORTHOLOGUE AFUA_3G01660)-RELATED"/>
    <property type="match status" value="1"/>
</dbReference>
<dbReference type="AlphaFoldDB" id="A0A7C9BQR3"/>
<evidence type="ECO:0000256" key="1">
    <source>
        <dbReference type="ARBA" id="ARBA00022729"/>
    </source>
</evidence>
<feature type="domain" description="Beta-mannosidase-like galactose-binding" evidence="3">
    <location>
        <begin position="866"/>
        <end position="936"/>
    </location>
</feature>